<evidence type="ECO:0000256" key="1">
    <source>
        <dbReference type="ARBA" id="ARBA00004651"/>
    </source>
</evidence>
<comment type="similarity">
    <text evidence="6">Belongs to the ABC-4 integral membrane protein family.</text>
</comment>
<keyword evidence="4 6" id="KW-1133">Transmembrane helix</keyword>
<dbReference type="PANTHER" id="PTHR46795:SF3">
    <property type="entry name" value="ABC TRANSPORTER PERMEASE"/>
    <property type="match status" value="1"/>
</dbReference>
<feature type="transmembrane region" description="Helical" evidence="6">
    <location>
        <begin position="57"/>
        <end position="79"/>
    </location>
</feature>
<dbReference type="OrthoDB" id="9781780at2"/>
<evidence type="ECO:0000313" key="9">
    <source>
        <dbReference type="Proteomes" id="UP000255036"/>
    </source>
</evidence>
<dbReference type="GO" id="GO:0055085">
    <property type="term" value="P:transmembrane transport"/>
    <property type="evidence" value="ECO:0007669"/>
    <property type="project" value="UniProtKB-UniRule"/>
</dbReference>
<feature type="transmembrane region" description="Helical" evidence="6">
    <location>
        <begin position="17"/>
        <end position="37"/>
    </location>
</feature>
<reference evidence="8 9" key="1">
    <citation type="submission" date="2018-07" db="EMBL/GenBank/DDBJ databases">
        <title>Anaerosacharophilus polymeroproducens gen. nov. sp. nov., an anaerobic bacterium isolated from salt field.</title>
        <authorList>
            <person name="Kim W."/>
            <person name="Yang S.-H."/>
            <person name="Oh J."/>
            <person name="Lee J.-H."/>
            <person name="Kwon K.K."/>
        </authorList>
    </citation>
    <scope>NUCLEOTIDE SEQUENCE [LARGE SCALE GENOMIC DNA]</scope>
    <source>
        <strain evidence="8 9">MCWD5</strain>
    </source>
</reference>
<feature type="domain" description="ABC3 transporter permease C-terminal" evidence="7">
    <location>
        <begin position="63"/>
        <end position="183"/>
    </location>
</feature>
<keyword evidence="3 6" id="KW-0812">Transmembrane</keyword>
<dbReference type="InterPro" id="IPR052536">
    <property type="entry name" value="ABC-4_Integral_Memb_Prot"/>
</dbReference>
<comment type="caution">
    <text evidence="8">The sequence shown here is derived from an EMBL/GenBank/DDBJ whole genome shotgun (WGS) entry which is preliminary data.</text>
</comment>
<accession>A0A371AXC1</accession>
<evidence type="ECO:0000256" key="2">
    <source>
        <dbReference type="ARBA" id="ARBA00022475"/>
    </source>
</evidence>
<evidence type="ECO:0000259" key="7">
    <source>
        <dbReference type="Pfam" id="PF02687"/>
    </source>
</evidence>
<keyword evidence="5 6" id="KW-0472">Membrane</keyword>
<proteinExistence type="inferred from homology"/>
<comment type="subcellular location">
    <subcellularLocation>
        <location evidence="1 6">Cell membrane</location>
        <topology evidence="1 6">Multi-pass membrane protein</topology>
    </subcellularLocation>
</comment>
<sequence>MSFKIIIKNVQKNLHDYFIYFLTLLLSVSLFYAFNSITTQPAFAKLSATKALLAKQMGIFISILSIVIAIVLAFLIIYANQFLLRRRKKELGIYMLLGMAKGKISRIFVGETFVIGIIALTAGLFLGFIFSQGLSLISLKLFAVDLSNYRMMFSLRAFQKTIICFAIIFILVMCCNAWIISKVKLIDLLMAGRKNENLVVKNKKILLFIFGISLIFIFLTGNLFTKYGIMPNTNIFKPAILFLIFGTGGFYYSMSAVLLSLIQTNKSIYLKGLNVFLLRQIGSKIQSNFLSMTIVCLLLTATICTISTGISIALTMNQKAEDASPYDLTVQAAVSRTKDKDIFKDLKEKGYDLTPYIDEYEQISLYETDLTYQDLFQGQKVNLWKIDKKIPEVLIPIISLSDYNKIMSFQGMKPISLRKDCFLINCNYKGTIKYIQRFLEEDKTISIAGKELQAKQKEPLGETVWMSGVDNNDRGTLIVPDSVTDMLRKADNIFNAKYKKGIDTDEVLYLIAPLASEPLVTGYRYIAKSMMYDMYYGTQAFISFLCSYIGFLFLLICVALLALQQLTETTDNINRYGLLQKLGTDESLIKRTLFKQIVIYFFAPIVVAGIFSILGIREILRIVEGFLNMSVSMNILVTVILFLIVYGGYFLATYYTCKRMVEEKFE</sequence>
<feature type="transmembrane region" description="Helical" evidence="6">
    <location>
        <begin position="239"/>
        <end position="262"/>
    </location>
</feature>
<feature type="transmembrane region" description="Helical" evidence="6">
    <location>
        <begin position="162"/>
        <end position="180"/>
    </location>
</feature>
<feature type="transmembrane region" description="Helical" evidence="6">
    <location>
        <begin position="205"/>
        <end position="227"/>
    </location>
</feature>
<dbReference type="Proteomes" id="UP000255036">
    <property type="component" value="Unassembled WGS sequence"/>
</dbReference>
<dbReference type="AlphaFoldDB" id="A0A371AXC1"/>
<feature type="transmembrane region" description="Helical" evidence="6">
    <location>
        <begin position="115"/>
        <end position="142"/>
    </location>
</feature>
<dbReference type="PANTHER" id="PTHR46795">
    <property type="entry name" value="ABC TRANSPORTER PERMEASE-RELATED-RELATED"/>
    <property type="match status" value="1"/>
</dbReference>
<dbReference type="InterPro" id="IPR003838">
    <property type="entry name" value="ABC3_permease_C"/>
</dbReference>
<feature type="transmembrane region" description="Helical" evidence="6">
    <location>
        <begin position="538"/>
        <end position="563"/>
    </location>
</feature>
<name>A0A371AXC1_9FIRM</name>
<keyword evidence="6" id="KW-0813">Transport</keyword>
<feature type="transmembrane region" description="Helical" evidence="6">
    <location>
        <begin position="636"/>
        <end position="657"/>
    </location>
</feature>
<evidence type="ECO:0000256" key="3">
    <source>
        <dbReference type="ARBA" id="ARBA00022692"/>
    </source>
</evidence>
<gene>
    <name evidence="8" type="ORF">DWV06_05780</name>
</gene>
<dbReference type="InterPro" id="IPR027022">
    <property type="entry name" value="ABC_permease_BceB-typ"/>
</dbReference>
<evidence type="ECO:0000256" key="6">
    <source>
        <dbReference type="PIRNR" id="PIRNR018968"/>
    </source>
</evidence>
<dbReference type="EMBL" id="QRCT01000014">
    <property type="protein sequence ID" value="RDU24207.1"/>
    <property type="molecule type" value="Genomic_DNA"/>
</dbReference>
<protein>
    <submittedName>
        <fullName evidence="8">ABC transporter permease</fullName>
    </submittedName>
</protein>
<dbReference type="PIRSF" id="PIRSF018968">
    <property type="entry name" value="ABC_permease_BceB"/>
    <property type="match status" value="1"/>
</dbReference>
<dbReference type="GO" id="GO:0005886">
    <property type="term" value="C:plasma membrane"/>
    <property type="evidence" value="ECO:0007669"/>
    <property type="project" value="UniProtKB-SubCell"/>
</dbReference>
<dbReference type="RefSeq" id="WP_115481231.1">
    <property type="nucleotide sequence ID" value="NZ_QRCT01000014.1"/>
</dbReference>
<keyword evidence="9" id="KW-1185">Reference proteome</keyword>
<feature type="transmembrane region" description="Helical" evidence="6">
    <location>
        <begin position="289"/>
        <end position="314"/>
    </location>
</feature>
<evidence type="ECO:0000313" key="8">
    <source>
        <dbReference type="EMBL" id="RDU24207.1"/>
    </source>
</evidence>
<keyword evidence="2 6" id="KW-1003">Cell membrane</keyword>
<evidence type="ECO:0000256" key="4">
    <source>
        <dbReference type="ARBA" id="ARBA00022989"/>
    </source>
</evidence>
<organism evidence="8 9">
    <name type="scientific">Anaerosacchariphilus polymeriproducens</name>
    <dbReference type="NCBI Taxonomy" id="1812858"/>
    <lineage>
        <taxon>Bacteria</taxon>
        <taxon>Bacillati</taxon>
        <taxon>Bacillota</taxon>
        <taxon>Clostridia</taxon>
        <taxon>Lachnospirales</taxon>
        <taxon>Lachnospiraceae</taxon>
        <taxon>Anaerosacchariphilus</taxon>
    </lineage>
</organism>
<dbReference type="Pfam" id="PF02687">
    <property type="entry name" value="FtsX"/>
    <property type="match status" value="1"/>
</dbReference>
<feature type="transmembrane region" description="Helical" evidence="6">
    <location>
        <begin position="597"/>
        <end position="616"/>
    </location>
</feature>
<evidence type="ECO:0000256" key="5">
    <source>
        <dbReference type="ARBA" id="ARBA00023136"/>
    </source>
</evidence>